<dbReference type="SUPFAM" id="SSF47384">
    <property type="entry name" value="Homodimeric domain of signal transducing histidine kinase"/>
    <property type="match status" value="1"/>
</dbReference>
<dbReference type="Gene3D" id="3.30.565.10">
    <property type="entry name" value="Histidine kinase-like ATPase, C-terminal domain"/>
    <property type="match status" value="1"/>
</dbReference>
<dbReference type="InterPro" id="IPR003661">
    <property type="entry name" value="HisK_dim/P_dom"/>
</dbReference>
<dbReference type="AlphaFoldDB" id="A0A139GU78"/>
<feature type="compositionally biased region" description="Polar residues" evidence="3">
    <location>
        <begin position="678"/>
        <end position="687"/>
    </location>
</feature>
<feature type="domain" description="Response regulatory" evidence="5">
    <location>
        <begin position="750"/>
        <end position="883"/>
    </location>
</feature>
<evidence type="ECO:0008006" key="8">
    <source>
        <dbReference type="Google" id="ProtNLM"/>
    </source>
</evidence>
<dbReference type="SMART" id="SM00387">
    <property type="entry name" value="HATPase_c"/>
    <property type="match status" value="1"/>
</dbReference>
<dbReference type="InterPro" id="IPR011006">
    <property type="entry name" value="CheY-like_superfamily"/>
</dbReference>
<organism evidence="6 7">
    <name type="scientific">Pseudocercospora musae</name>
    <dbReference type="NCBI Taxonomy" id="113226"/>
    <lineage>
        <taxon>Eukaryota</taxon>
        <taxon>Fungi</taxon>
        <taxon>Dikarya</taxon>
        <taxon>Ascomycota</taxon>
        <taxon>Pezizomycotina</taxon>
        <taxon>Dothideomycetes</taxon>
        <taxon>Dothideomycetidae</taxon>
        <taxon>Mycosphaerellales</taxon>
        <taxon>Mycosphaerellaceae</taxon>
        <taxon>Pseudocercospora</taxon>
    </lineage>
</organism>
<feature type="region of interest" description="Disordered" evidence="3">
    <location>
        <begin position="629"/>
        <end position="744"/>
    </location>
</feature>
<reference evidence="6 7" key="1">
    <citation type="submission" date="2015-07" db="EMBL/GenBank/DDBJ databases">
        <title>Comparative genomics of the Sigatoka disease complex on banana suggests a link between parallel evolutionary changes in Pseudocercospora fijiensis and Pseudocercospora eumusae and increased virulence on the banana host.</title>
        <authorList>
            <person name="Chang T.-C."/>
            <person name="Salvucci A."/>
            <person name="Crous P.W."/>
            <person name="Stergiopoulos I."/>
        </authorList>
    </citation>
    <scope>NUCLEOTIDE SEQUENCE [LARGE SCALE GENOMIC DNA]</scope>
    <source>
        <strain evidence="6 7">CBS 116634</strain>
    </source>
</reference>
<evidence type="ECO:0000259" key="4">
    <source>
        <dbReference type="PROSITE" id="PS50109"/>
    </source>
</evidence>
<dbReference type="InterPro" id="IPR005467">
    <property type="entry name" value="His_kinase_dom"/>
</dbReference>
<feature type="domain" description="Histidine kinase" evidence="4">
    <location>
        <begin position="353"/>
        <end position="626"/>
    </location>
</feature>
<dbReference type="Proteomes" id="UP000073492">
    <property type="component" value="Unassembled WGS sequence"/>
</dbReference>
<feature type="compositionally biased region" description="Basic and acidic residues" evidence="3">
    <location>
        <begin position="691"/>
        <end position="700"/>
    </location>
</feature>
<dbReference type="Gene3D" id="3.30.450.20">
    <property type="entry name" value="PAS domain"/>
    <property type="match status" value="2"/>
</dbReference>
<dbReference type="InterPro" id="IPR036890">
    <property type="entry name" value="HATPase_C_sf"/>
</dbReference>
<dbReference type="SUPFAM" id="SSF55874">
    <property type="entry name" value="ATPase domain of HSP90 chaperone/DNA topoisomerase II/histidine kinase"/>
    <property type="match status" value="1"/>
</dbReference>
<dbReference type="Gene3D" id="1.10.287.130">
    <property type="match status" value="1"/>
</dbReference>
<dbReference type="InterPro" id="IPR035965">
    <property type="entry name" value="PAS-like_dom_sf"/>
</dbReference>
<dbReference type="SMART" id="SM00388">
    <property type="entry name" value="HisKA"/>
    <property type="match status" value="1"/>
</dbReference>
<dbReference type="InterPro" id="IPR003594">
    <property type="entry name" value="HATPase_dom"/>
</dbReference>
<dbReference type="Gene3D" id="3.40.50.2300">
    <property type="match status" value="1"/>
</dbReference>
<dbReference type="InterPro" id="IPR001789">
    <property type="entry name" value="Sig_transdc_resp-reg_receiver"/>
</dbReference>
<keyword evidence="7" id="KW-1185">Reference proteome</keyword>
<feature type="compositionally biased region" description="Basic and acidic residues" evidence="3">
    <location>
        <begin position="724"/>
        <end position="743"/>
    </location>
</feature>
<dbReference type="InterPro" id="IPR050956">
    <property type="entry name" value="2C_system_His_kinase"/>
</dbReference>
<dbReference type="SMART" id="SM00448">
    <property type="entry name" value="REC"/>
    <property type="match status" value="1"/>
</dbReference>
<name>A0A139GU78_9PEZI</name>
<feature type="modified residue" description="4-aspartylphosphate" evidence="2">
    <location>
        <position position="812"/>
    </location>
</feature>
<dbReference type="Pfam" id="PF08448">
    <property type="entry name" value="PAS_4"/>
    <property type="match status" value="1"/>
</dbReference>
<dbReference type="Pfam" id="PF00072">
    <property type="entry name" value="Response_reg"/>
    <property type="match status" value="1"/>
</dbReference>
<evidence type="ECO:0000256" key="2">
    <source>
        <dbReference type="PROSITE-ProRule" id="PRU00169"/>
    </source>
</evidence>
<keyword evidence="1 2" id="KW-0597">Phosphoprotein</keyword>
<dbReference type="SUPFAM" id="SSF52172">
    <property type="entry name" value="CheY-like"/>
    <property type="match status" value="1"/>
</dbReference>
<dbReference type="PANTHER" id="PTHR43719:SF31">
    <property type="entry name" value="HISTIDINE KINASE"/>
    <property type="match status" value="1"/>
</dbReference>
<dbReference type="STRING" id="113226.A0A139GU78"/>
<dbReference type="PRINTS" id="PR00344">
    <property type="entry name" value="BCTRLSENSOR"/>
</dbReference>
<evidence type="ECO:0000256" key="3">
    <source>
        <dbReference type="SAM" id="MobiDB-lite"/>
    </source>
</evidence>
<dbReference type="CDD" id="cd00082">
    <property type="entry name" value="HisKA"/>
    <property type="match status" value="1"/>
</dbReference>
<dbReference type="GO" id="GO:0000155">
    <property type="term" value="F:phosphorelay sensor kinase activity"/>
    <property type="evidence" value="ECO:0007669"/>
    <property type="project" value="InterPro"/>
</dbReference>
<protein>
    <recommendedName>
        <fullName evidence="8">Histidine kinase</fullName>
    </recommendedName>
</protein>
<dbReference type="SUPFAM" id="SSF55785">
    <property type="entry name" value="PYP-like sensor domain (PAS domain)"/>
    <property type="match status" value="1"/>
</dbReference>
<dbReference type="Pfam" id="PF02518">
    <property type="entry name" value="HATPase_c"/>
    <property type="match status" value="1"/>
</dbReference>
<evidence type="ECO:0000259" key="5">
    <source>
        <dbReference type="PROSITE" id="PS50110"/>
    </source>
</evidence>
<dbReference type="OrthoDB" id="60033at2759"/>
<evidence type="ECO:0000313" key="6">
    <source>
        <dbReference type="EMBL" id="KXS93749.1"/>
    </source>
</evidence>
<dbReference type="PROSITE" id="PS50109">
    <property type="entry name" value="HIS_KIN"/>
    <property type="match status" value="1"/>
</dbReference>
<dbReference type="InterPro" id="IPR036097">
    <property type="entry name" value="HisK_dim/P_sf"/>
</dbReference>
<dbReference type="InterPro" id="IPR004358">
    <property type="entry name" value="Sig_transdc_His_kin-like_C"/>
</dbReference>
<dbReference type="PROSITE" id="PS50110">
    <property type="entry name" value="RESPONSE_REGULATORY"/>
    <property type="match status" value="1"/>
</dbReference>
<accession>A0A139GU78</accession>
<dbReference type="InterPro" id="IPR013656">
    <property type="entry name" value="PAS_4"/>
</dbReference>
<evidence type="ECO:0000256" key="1">
    <source>
        <dbReference type="ARBA" id="ARBA00022553"/>
    </source>
</evidence>
<dbReference type="PANTHER" id="PTHR43719">
    <property type="entry name" value="TWO-COMPONENT HISTIDINE KINASE"/>
    <property type="match status" value="1"/>
</dbReference>
<dbReference type="Pfam" id="PF00512">
    <property type="entry name" value="HisKA"/>
    <property type="match status" value="1"/>
</dbReference>
<proteinExistence type="predicted"/>
<dbReference type="EMBL" id="LFZO01001091">
    <property type="protein sequence ID" value="KXS93749.1"/>
    <property type="molecule type" value="Genomic_DNA"/>
</dbReference>
<evidence type="ECO:0000313" key="7">
    <source>
        <dbReference type="Proteomes" id="UP000073492"/>
    </source>
</evidence>
<gene>
    <name evidence="6" type="ORF">AC579_17</name>
</gene>
<sequence>MVADVDDDIGPMQDVSHVGDVEAKGASLRGVPAWTEGLPNNAHTDSFRSAHWNATPLGPLSNWPTSLRCHILMLFADTRPACILWGEARIVIYNEPFTPFCGKDHPTLFGTSLKSAFKDHATEIETLLRKAAATRRAVDVVDQPSFMHCTDEPEGTAFTIQYLPLFGDSGGVEGFYNTVLETSSEKLKSERLFEAFADESESRLQLMAQHAPLGMCQTTPDNQLAWANEQFYEIFEHDRLDTEISSVLDKLSARDRETATKDLDAMMKGGPRIVREFQLQRSWNSSEVKDNEEGATSTWILTSSFPLMEDGKVKLIMGYVTDISHQKWAESVQSRNAEAATQAKRRQEEFIDTTSHEMRNPLTAITQLADGIRSCLDEDVEDTKEGYRAVIESNVDAATTIIACGAHQRRVIDDVLTLSRLESNMFTISPVAGRPIDVVNNTIKMFSTESAMEDIEMEALEDHSYHNADIDYVLLDPARLTQVLINMISNAIKFTSSRPTRKISIVYGAQKHRPPRIRTIFGGLDWIGAQDTERVNLGLGTPASGSEKLYLYFCVQDTGRGMTKEEQEKLFRRFSQARPKTDIAYGGSGLGLYICRQLSEKQGGGVGCASRSGEGSVFGFYIQTTTAKDTDLSAEQKRASPAPRAKPVNTRPNLPQRSSSAPPDPKPVSRMTSEDHSCTTQVPTGTAISEGIKERNGPSREEDDQELETADMLASPPVDGNEQLEARAEKAPAAEDFPKEKQSQHHNNFHILLVEDNLVNQKILAKQLTKAKCTVTVANHGEEALKILESTDCWQSRSHDEGASKIDVVLMDWEMPVMDGLTCTRKIRELEKQGKINRRLDIIGTTANVRQQQKEKAMEAGMDSVMSKPFTVGELLQRIRETLPAERGRQGG</sequence>
<feature type="compositionally biased region" description="Basic and acidic residues" evidence="3">
    <location>
        <begin position="629"/>
        <end position="638"/>
    </location>
</feature>
<comment type="caution">
    <text evidence="6">The sequence shown here is derived from an EMBL/GenBank/DDBJ whole genome shotgun (WGS) entry which is preliminary data.</text>
</comment>
<feature type="compositionally biased region" description="Polar residues" evidence="3">
    <location>
        <begin position="650"/>
        <end position="661"/>
    </location>
</feature>
<dbReference type="CDD" id="cd17546">
    <property type="entry name" value="REC_hyHK_CKI1_RcsC-like"/>
    <property type="match status" value="1"/>
</dbReference>